<proteinExistence type="inferred from homology"/>
<dbReference type="Gene3D" id="3.90.226.10">
    <property type="entry name" value="2-enoyl-CoA Hydratase, Chain A, domain 1"/>
    <property type="match status" value="1"/>
</dbReference>
<dbReference type="Proteomes" id="UP000034287">
    <property type="component" value="Unassembled WGS sequence"/>
</dbReference>
<dbReference type="InterPro" id="IPR001753">
    <property type="entry name" value="Enoyl-CoA_hydra/iso"/>
</dbReference>
<dbReference type="STRING" id="1432562.WN59_02915"/>
<protein>
    <recommendedName>
        <fullName evidence="5">Enoyl-CoA hydratase</fullName>
    </recommendedName>
</protein>
<dbReference type="InterPro" id="IPR014748">
    <property type="entry name" value="Enoyl-CoA_hydra_C"/>
</dbReference>
<comment type="caution">
    <text evidence="3">The sequence shown here is derived from an EMBL/GenBank/DDBJ whole genome shotgun (WGS) entry which is preliminary data.</text>
</comment>
<evidence type="ECO:0008006" key="5">
    <source>
        <dbReference type="Google" id="ProtNLM"/>
    </source>
</evidence>
<evidence type="ECO:0000256" key="1">
    <source>
        <dbReference type="ARBA" id="ARBA00005254"/>
    </source>
</evidence>
<dbReference type="SUPFAM" id="SSF52096">
    <property type="entry name" value="ClpP/crotonase"/>
    <property type="match status" value="1"/>
</dbReference>
<dbReference type="PANTHER" id="PTHR11941:SF54">
    <property type="entry name" value="ENOYL-COA HYDRATASE, MITOCHONDRIAL"/>
    <property type="match status" value="1"/>
</dbReference>
<dbReference type="PANTHER" id="PTHR11941">
    <property type="entry name" value="ENOYL-COA HYDRATASE-RELATED"/>
    <property type="match status" value="1"/>
</dbReference>
<dbReference type="Gene3D" id="1.10.12.10">
    <property type="entry name" value="Lyase 2-enoyl-coa Hydratase, Chain A, domain 2"/>
    <property type="match status" value="1"/>
</dbReference>
<evidence type="ECO:0000313" key="4">
    <source>
        <dbReference type="Proteomes" id="UP000034287"/>
    </source>
</evidence>
<gene>
    <name evidence="3" type="ORF">WN59_02915</name>
</gene>
<evidence type="ECO:0000313" key="3">
    <source>
        <dbReference type="EMBL" id="KKK35945.1"/>
    </source>
</evidence>
<dbReference type="PATRIC" id="fig|1432562.3.peg.598"/>
<keyword evidence="4" id="KW-1185">Reference proteome</keyword>
<accession>A0A0M2STI2</accession>
<comment type="similarity">
    <text evidence="1">Belongs to the enoyl-CoA hydratase/isomerase family.</text>
</comment>
<name>A0A0M2STI2_9STAP</name>
<sequence>MEYIETAQEGNVYRIHFNRERYFNAFNYGMLRELEQIIEEIMNSDSVKVVLFTAAGKKAFSSGADLKERLGLDENETMRNVRLISSVFDKISRLDPVTICKVDGLAFGGGMELILACDFAIAADTAQLGLTEVGWGIIPGGGGTQRLAGLAGVNKAREMILLSEKISAADAEKYGIIYRMVKAGDLDEAVGNLMDILLSQPKVALHAAKRAINDSMEHSVSEGVQIERLHYLKTLRTYDRMEALNSFGEKRKPAFRDE</sequence>
<dbReference type="InterPro" id="IPR029045">
    <property type="entry name" value="ClpP/crotonase-like_dom_sf"/>
</dbReference>
<dbReference type="AlphaFoldDB" id="A0A0M2STI2"/>
<reference evidence="3 4" key="1">
    <citation type="submission" date="2015-04" db="EMBL/GenBank/DDBJ databases">
        <title>Taxonomic description and genome sequence of Salinicoccus sediminis sp. nov., a novel hyper halotolerant bacterium isolated from marine sediment.</title>
        <authorList>
            <person name="Mathan Kumar R."/>
            <person name="Kaur G."/>
            <person name="Kumar N."/>
            <person name="Kumar A."/>
            <person name="Singh N.K."/>
            <person name="Kaur N."/>
            <person name="Mayilraj S."/>
        </authorList>
    </citation>
    <scope>NUCLEOTIDE SEQUENCE [LARGE SCALE GENOMIC DNA]</scope>
    <source>
        <strain evidence="3 4">SV-16</strain>
    </source>
</reference>
<dbReference type="GO" id="GO:0016836">
    <property type="term" value="F:hydro-lyase activity"/>
    <property type="evidence" value="ECO:0007669"/>
    <property type="project" value="UniProtKB-ARBA"/>
</dbReference>
<keyword evidence="2" id="KW-0456">Lyase</keyword>
<dbReference type="FunFam" id="1.10.12.10:FF:000001">
    <property type="entry name" value="Probable enoyl-CoA hydratase, mitochondrial"/>
    <property type="match status" value="1"/>
</dbReference>
<evidence type="ECO:0000256" key="2">
    <source>
        <dbReference type="ARBA" id="ARBA00023239"/>
    </source>
</evidence>
<dbReference type="GO" id="GO:0006635">
    <property type="term" value="P:fatty acid beta-oxidation"/>
    <property type="evidence" value="ECO:0007669"/>
    <property type="project" value="TreeGrafter"/>
</dbReference>
<dbReference type="EMBL" id="LAYZ01000001">
    <property type="protein sequence ID" value="KKK35945.1"/>
    <property type="molecule type" value="Genomic_DNA"/>
</dbReference>
<organism evidence="3 4">
    <name type="scientific">Salinicoccus sediminis</name>
    <dbReference type="NCBI Taxonomy" id="1432562"/>
    <lineage>
        <taxon>Bacteria</taxon>
        <taxon>Bacillati</taxon>
        <taxon>Bacillota</taxon>
        <taxon>Bacilli</taxon>
        <taxon>Bacillales</taxon>
        <taxon>Staphylococcaceae</taxon>
        <taxon>Salinicoccus</taxon>
    </lineage>
</organism>
<dbReference type="CDD" id="cd06558">
    <property type="entry name" value="crotonase-like"/>
    <property type="match status" value="1"/>
</dbReference>
<dbReference type="Pfam" id="PF00378">
    <property type="entry name" value="ECH_1"/>
    <property type="match status" value="1"/>
</dbReference>